<accession>A0A0G4H2T9</accession>
<reference evidence="2" key="1">
    <citation type="submission" date="2014-11" db="EMBL/GenBank/DDBJ databases">
        <authorList>
            <person name="Otto D Thomas"/>
            <person name="Naeem Raeece"/>
        </authorList>
    </citation>
    <scope>NUCLEOTIDE SEQUENCE</scope>
</reference>
<evidence type="ECO:0000256" key="1">
    <source>
        <dbReference type="SAM" id="MobiDB-lite"/>
    </source>
</evidence>
<dbReference type="InterPro" id="IPR029063">
    <property type="entry name" value="SAM-dependent_MTases_sf"/>
</dbReference>
<proteinExistence type="predicted"/>
<feature type="compositionally biased region" description="Basic and acidic residues" evidence="1">
    <location>
        <begin position="317"/>
        <end position="336"/>
    </location>
</feature>
<dbReference type="Gene3D" id="3.40.50.150">
    <property type="entry name" value="Vaccinia Virus protein VP39"/>
    <property type="match status" value="1"/>
</dbReference>
<dbReference type="PANTHER" id="PTHR14614:SF123">
    <property type="entry name" value="OS04G0645500 PROTEIN"/>
    <property type="match status" value="1"/>
</dbReference>
<evidence type="ECO:0000313" key="2">
    <source>
        <dbReference type="EMBL" id="CEM37996.1"/>
    </source>
</evidence>
<dbReference type="Pfam" id="PF10294">
    <property type="entry name" value="Methyltransf_16"/>
    <property type="match status" value="1"/>
</dbReference>
<dbReference type="InterPro" id="IPR019410">
    <property type="entry name" value="Methyltransf_16"/>
</dbReference>
<feature type="region of interest" description="Disordered" evidence="1">
    <location>
        <begin position="280"/>
        <end position="344"/>
    </location>
</feature>
<name>A0A0G4H2T9_9ALVE</name>
<feature type="compositionally biased region" description="Basic and acidic residues" evidence="1">
    <location>
        <begin position="294"/>
        <end position="304"/>
    </location>
</feature>
<dbReference type="PANTHER" id="PTHR14614">
    <property type="entry name" value="HEPATOCELLULAR CARCINOMA-ASSOCIATED ANTIGEN"/>
    <property type="match status" value="1"/>
</dbReference>
<dbReference type="VEuPathDB" id="CryptoDB:Cvel_5616"/>
<dbReference type="SUPFAM" id="SSF53335">
    <property type="entry name" value="S-adenosyl-L-methionine-dependent methyltransferases"/>
    <property type="match status" value="1"/>
</dbReference>
<organism evidence="2">
    <name type="scientific">Chromera velia CCMP2878</name>
    <dbReference type="NCBI Taxonomy" id="1169474"/>
    <lineage>
        <taxon>Eukaryota</taxon>
        <taxon>Sar</taxon>
        <taxon>Alveolata</taxon>
        <taxon>Colpodellida</taxon>
        <taxon>Chromeraceae</taxon>
        <taxon>Chromera</taxon>
    </lineage>
</organism>
<dbReference type="AlphaFoldDB" id="A0A0G4H2T9"/>
<gene>
    <name evidence="2" type="ORF">Cvel_5616.t2.CR1</name>
</gene>
<sequence>MTSASHREKFGDTHHHGAGERGELIVVRKFVSSGDRVICEESNQVECRFGRRAPPLSLSFHLLMDADDIAPLFHGASWVLATCFMNLMAGSRIWDAALLTARLLVRWAAQSGACGSEGGGSLEGFAPFKGIRCVELGCGVGFPGMLAAHLGAQTVLTDTAELQSLLHRNVEGNRPETMLEKQSKVGAAPKSPLSKFSCVSRELSWSSEAAGTLLKEWPFEDDVQLDTAAEGMESQDSEVILESGVDLIICCDCVYEPLYGQSWTALIETILVLLGVPSRGEREEGEGSLPGRANQERVGRKEGDEPGMPSEEDLDDGERTREKRAVPSQNKEDDRPSSSSDSLPLAVECLSEAEEEEIRNHLVSFRGPQSSRGGGNSGGGIAVVAVERRNNDGISSFIQRLSALGGSSLKVRKLPFVPSELFWRVREEQGPGGAEEEESGALRVERGKEKAACDDETSRVVPEGPVCVPAELLREPPRCAQVEGRVINESLLEKERPSGPFDVVHPENLEVFIVKALVWLHQ</sequence>
<dbReference type="EMBL" id="CDMZ01001820">
    <property type="protein sequence ID" value="CEM37996.1"/>
    <property type="molecule type" value="Genomic_DNA"/>
</dbReference>
<protein>
    <submittedName>
        <fullName evidence="2">Uncharacterized protein</fullName>
    </submittedName>
</protein>